<protein>
    <submittedName>
        <fullName evidence="1">Uncharacterized protein</fullName>
    </submittedName>
</protein>
<keyword evidence="2" id="KW-1185">Reference proteome</keyword>
<dbReference type="Proteomes" id="UP000678393">
    <property type="component" value="Unassembled WGS sequence"/>
</dbReference>
<reference evidence="1" key="1">
    <citation type="submission" date="2021-04" db="EMBL/GenBank/DDBJ databases">
        <authorList>
            <consortium name="Molecular Ecology Group"/>
        </authorList>
    </citation>
    <scope>NUCLEOTIDE SEQUENCE</scope>
</reference>
<name>A0A8S3ZQA2_9EUPU</name>
<dbReference type="EMBL" id="CAJHNH020003557">
    <property type="protein sequence ID" value="CAG5129546.1"/>
    <property type="molecule type" value="Genomic_DNA"/>
</dbReference>
<dbReference type="AlphaFoldDB" id="A0A8S3ZQA2"/>
<dbReference type="OrthoDB" id="41905at2759"/>
<feature type="non-terminal residue" evidence="1">
    <location>
        <position position="282"/>
    </location>
</feature>
<evidence type="ECO:0000313" key="2">
    <source>
        <dbReference type="Proteomes" id="UP000678393"/>
    </source>
</evidence>
<accession>A0A8S3ZQA2</accession>
<comment type="caution">
    <text evidence="1">The sequence shown here is derived from an EMBL/GenBank/DDBJ whole genome shotgun (WGS) entry which is preliminary data.</text>
</comment>
<proteinExistence type="predicted"/>
<sequence length="282" mass="30383">ARVSNDYHSEPNQWKIGVSSHFAHAMGIAPSKDTFWTTSQQPGNKYGKSEPYPTLQVVVATLSRGPVGPGDSIGGTNQSILMRCCGESGLILKPSKPARAIDDQITEMAFGNNTGVSGEVWTTYSTNGDLLYGVIFAAGLTRDYVISPRSAGFLSVFAHNFTDSVIYSNGNKTLLSFTAGTNFTISANECYTNGEPFCLFYTAPVLVFGSRQVVLLGDMDKWVPMSENRVVRIWQISSGIAATLRGMPGEMISFSYAVEGVVYENSQQADQVGCATFSVISS</sequence>
<gene>
    <name evidence="1" type="ORF">CUNI_LOCUS15104</name>
</gene>
<feature type="non-terminal residue" evidence="1">
    <location>
        <position position="1"/>
    </location>
</feature>
<evidence type="ECO:0000313" key="1">
    <source>
        <dbReference type="EMBL" id="CAG5129546.1"/>
    </source>
</evidence>
<organism evidence="1 2">
    <name type="scientific">Candidula unifasciata</name>
    <dbReference type="NCBI Taxonomy" id="100452"/>
    <lineage>
        <taxon>Eukaryota</taxon>
        <taxon>Metazoa</taxon>
        <taxon>Spiralia</taxon>
        <taxon>Lophotrochozoa</taxon>
        <taxon>Mollusca</taxon>
        <taxon>Gastropoda</taxon>
        <taxon>Heterobranchia</taxon>
        <taxon>Euthyneura</taxon>
        <taxon>Panpulmonata</taxon>
        <taxon>Eupulmonata</taxon>
        <taxon>Stylommatophora</taxon>
        <taxon>Helicina</taxon>
        <taxon>Helicoidea</taxon>
        <taxon>Geomitridae</taxon>
        <taxon>Candidula</taxon>
    </lineage>
</organism>